<dbReference type="RefSeq" id="WP_106140933.1">
    <property type="nucleotide sequence ID" value="NZ_PVTE01000046.1"/>
</dbReference>
<feature type="compositionally biased region" description="Low complexity" evidence="1">
    <location>
        <begin position="146"/>
        <end position="165"/>
    </location>
</feature>
<evidence type="ECO:0000256" key="1">
    <source>
        <dbReference type="SAM" id="MobiDB-lite"/>
    </source>
</evidence>
<name>A0A2T0RM73_9BACT</name>
<dbReference type="Pfam" id="PF18731">
    <property type="entry name" value="HEPN_Swt1"/>
    <property type="match status" value="1"/>
</dbReference>
<evidence type="ECO:0000259" key="2">
    <source>
        <dbReference type="Pfam" id="PF18731"/>
    </source>
</evidence>
<feature type="region of interest" description="Disordered" evidence="1">
    <location>
        <begin position="1005"/>
        <end position="1054"/>
    </location>
</feature>
<dbReference type="Pfam" id="PF04465">
    <property type="entry name" value="DUF499"/>
    <property type="match status" value="1"/>
</dbReference>
<keyword evidence="4" id="KW-1185">Reference proteome</keyword>
<evidence type="ECO:0000313" key="3">
    <source>
        <dbReference type="EMBL" id="PRY22294.1"/>
    </source>
</evidence>
<gene>
    <name evidence="3" type="ORF">CLV58_1467</name>
</gene>
<reference evidence="3 4" key="1">
    <citation type="submission" date="2018-03" db="EMBL/GenBank/DDBJ databases">
        <title>Genomic Encyclopedia of Archaeal and Bacterial Type Strains, Phase II (KMG-II): from individual species to whole genera.</title>
        <authorList>
            <person name="Goeker M."/>
        </authorList>
    </citation>
    <scope>NUCLEOTIDE SEQUENCE [LARGE SCALE GENOMIC DNA]</scope>
    <source>
        <strain evidence="3 4">DSM 28354</strain>
    </source>
</reference>
<dbReference type="InterPro" id="IPR007555">
    <property type="entry name" value="DUF499"/>
</dbReference>
<feature type="compositionally biased region" description="Pro residues" evidence="1">
    <location>
        <begin position="179"/>
        <end position="190"/>
    </location>
</feature>
<evidence type="ECO:0000313" key="4">
    <source>
        <dbReference type="Proteomes" id="UP000238375"/>
    </source>
</evidence>
<proteinExistence type="predicted"/>
<organism evidence="3 4">
    <name type="scientific">Spirosoma oryzae</name>
    <dbReference type="NCBI Taxonomy" id="1469603"/>
    <lineage>
        <taxon>Bacteria</taxon>
        <taxon>Pseudomonadati</taxon>
        <taxon>Bacteroidota</taxon>
        <taxon>Cytophagia</taxon>
        <taxon>Cytophagales</taxon>
        <taxon>Cytophagaceae</taxon>
        <taxon>Spirosoma</taxon>
    </lineage>
</organism>
<sequence length="1123" mass="123121">MVSHNETLFKALGLFIDAFRLYSVSILTKQYGDVWPAEYARKLGGSQRETWDRGIRAGTAPEQLIDFNNISTLAYEFKELLRPDFSKDTKHLTTWLSEITSVRNKLAHFNPGEISDDEITITFINMSRIADKTGMTDLKDSLKRLQQPAQPGAAQPVAAQPVAVPNSEPAPQAPVAHTPEPPAAPRPTPTAQPWFVVVRPHQDIRQGRLDESVFAANLADVAQDVGPEVYRNSLLFFEKTYPTAGLRTVAARVIGGLNGGQDSENRVISLQTGFGGGKTHTLISLYHLAKMGRNATAYQATQALLAQATQPTFERASIAVFTNTTNDPSQGRQVEADITLRTLWGELAYQLGGRTTYELVRANDENRVAPKGLFRRVLAQVQPALLLVDELADYCVSASGVSVGGSNLADQTISFLQELTEAVAASERCVLVTTLPASVAEVASSPEAARILTSLQARMTRVGADTKPVADDEIYEVVRRRLFENMGDEDVREAVVAGYISQYRHMKSELPDGATQARYRALLLQAYPFHPTLMDVFHKRWASHGDFQRTRGVLRLLGSIVSDLWKRQGSLPGGTHGLIHASDINFANLDALTGQMKKLYGNGYDAVLPADIVGDQSNAGKLDNDRADFGRYALAKGVATTVLLNSFGSTGAQQGIGVNELKLSVIKPDSFNHNDVNAVLDALEANAHYLHYSSNPRRYWFFTKPNLNILVNHARQEVSQEQVKQEVLKRLNERRSTIQLFHPLVDPADDVPEQQRPTLIILGPDQLATGDGVSRKAQERIERLATKRGVNNERLYRNTLLFLLPAQAGLGQLNDSVQTYLAGERVKGDFGSQLDADQRTDIKKRIDEASSQIDKALAATYSVLAKYSAKSGITKIEATQYRDRVDAQINDVLIPMLKDGSQDICLLDKVSYNTLAKAGLLPTPGHPVQASAIYEAFLRYDDKDMVSGVGALQESLQRYCTNGEYAIGAGDGKDFRRIFYQETVPHFDVQDPTYWLVDKSLYQPAPTQPAPSPGGGDQPGGPMAVVNDPGVATPDGAGSTTSPNSVPTGPRPIHTVTVHGKVDIANYSQVFQTFIMPLAQQEVEIEIRIKGKSTTAKPLTETSPEYKVVIEGARQLGLRVEEE</sequence>
<dbReference type="InterPro" id="IPR041650">
    <property type="entry name" value="HEPN_Swt1"/>
</dbReference>
<accession>A0A2T0RM73</accession>
<dbReference type="AlphaFoldDB" id="A0A2T0RM73"/>
<feature type="region of interest" description="Disordered" evidence="1">
    <location>
        <begin position="145"/>
        <end position="191"/>
    </location>
</feature>
<dbReference type="Proteomes" id="UP000238375">
    <property type="component" value="Unassembled WGS sequence"/>
</dbReference>
<dbReference type="EMBL" id="PVTE01000046">
    <property type="protein sequence ID" value="PRY22294.1"/>
    <property type="molecule type" value="Genomic_DNA"/>
</dbReference>
<protein>
    <recommendedName>
        <fullName evidence="2">Swt1-like HEPN domain-containing protein</fullName>
    </recommendedName>
</protein>
<feature type="compositionally biased region" description="Polar residues" evidence="1">
    <location>
        <begin position="1038"/>
        <end position="1047"/>
    </location>
</feature>
<comment type="caution">
    <text evidence="3">The sequence shown here is derived from an EMBL/GenBank/DDBJ whole genome shotgun (WGS) entry which is preliminary data.</text>
</comment>
<dbReference type="OrthoDB" id="9757917at2"/>
<feature type="domain" description="Swt1-like HEPN" evidence="2">
    <location>
        <begin position="10"/>
        <end position="131"/>
    </location>
</feature>